<comment type="caution">
    <text evidence="3">The sequence shown here is derived from an EMBL/GenBank/DDBJ whole genome shotgun (WGS) entry which is preliminary data.</text>
</comment>
<dbReference type="SMART" id="SM00062">
    <property type="entry name" value="PBPb"/>
    <property type="match status" value="1"/>
</dbReference>
<accession>A0A7Y8KX10</accession>
<dbReference type="Gene3D" id="3.40.190.10">
    <property type="entry name" value="Periplasmic binding protein-like II"/>
    <property type="match status" value="2"/>
</dbReference>
<evidence type="ECO:0000313" key="3">
    <source>
        <dbReference type="EMBL" id="NWF44548.1"/>
    </source>
</evidence>
<evidence type="ECO:0000313" key="4">
    <source>
        <dbReference type="Proteomes" id="UP000545507"/>
    </source>
</evidence>
<dbReference type="EMBL" id="VYGV01000006">
    <property type="protein sequence ID" value="NWF44548.1"/>
    <property type="molecule type" value="Genomic_DNA"/>
</dbReference>
<dbReference type="AlphaFoldDB" id="A0A7Y8KX10"/>
<dbReference type="PANTHER" id="PTHR35936">
    <property type="entry name" value="MEMBRANE-BOUND LYTIC MUREIN TRANSGLYCOSYLASE F"/>
    <property type="match status" value="1"/>
</dbReference>
<organism evidence="3 4">
    <name type="scientific">Hydrogenophaga aromaticivorans</name>
    <dbReference type="NCBI Taxonomy" id="2610898"/>
    <lineage>
        <taxon>Bacteria</taxon>
        <taxon>Pseudomonadati</taxon>
        <taxon>Pseudomonadota</taxon>
        <taxon>Betaproteobacteria</taxon>
        <taxon>Burkholderiales</taxon>
        <taxon>Comamonadaceae</taxon>
        <taxon>Hydrogenophaga</taxon>
    </lineage>
</organism>
<dbReference type="Pfam" id="PF00497">
    <property type="entry name" value="SBP_bac_3"/>
    <property type="match status" value="1"/>
</dbReference>
<name>A0A7Y8KX10_9BURK</name>
<reference evidence="3 4" key="1">
    <citation type="submission" date="2019-09" db="EMBL/GenBank/DDBJ databases">
        <title>Hydrogenophaga aromatica sp. nov., isolated from a para-xylene-degrading enrichment culture.</title>
        <authorList>
            <person name="Tancsics A."/>
            <person name="Banerjee S."/>
        </authorList>
    </citation>
    <scope>NUCLEOTIDE SEQUENCE [LARGE SCALE GENOMIC DNA]</scope>
    <source>
        <strain evidence="3 4">D2P1</strain>
    </source>
</reference>
<proteinExistence type="predicted"/>
<sequence length="290" mass="31634">MFQKPRGSSGLKPHKRLLTAALLFIVILTGAALWLVQRNAPATAASHLQRGGTLRVGFALEPPYAYFDAQGQVTGEATEIFKLMANQMGVEHIDWVRLDFAHLLPELQLGRIDAIAAGMFVTPERQREAAFTRPTARVRPALVVRKGEAAIPLEPLLTKLSTHPPLRWTTIHGAAENGLLVQAGIAPEQVATVPQAHRGLRAVAESSADAFAISAVTAWHLVAHNTQWALEVRTLSDGPAGLPAFAFRLDDARLRDQMNQQLQSFLGSDEHRELVQAFGFTSDEMPPESP</sequence>
<protein>
    <submittedName>
        <fullName evidence="3">Transporter substrate-binding domain-containing protein</fullName>
    </submittedName>
</protein>
<dbReference type="SUPFAM" id="SSF53850">
    <property type="entry name" value="Periplasmic binding protein-like II"/>
    <property type="match status" value="1"/>
</dbReference>
<evidence type="ECO:0000256" key="1">
    <source>
        <dbReference type="ARBA" id="ARBA00022729"/>
    </source>
</evidence>
<keyword evidence="1" id="KW-0732">Signal</keyword>
<keyword evidence="4" id="KW-1185">Reference proteome</keyword>
<feature type="domain" description="Solute-binding protein family 3/N-terminal" evidence="2">
    <location>
        <begin position="53"/>
        <end position="282"/>
    </location>
</feature>
<dbReference type="InterPro" id="IPR001638">
    <property type="entry name" value="Solute-binding_3/MltF_N"/>
</dbReference>
<dbReference type="Proteomes" id="UP000545507">
    <property type="component" value="Unassembled WGS sequence"/>
</dbReference>
<dbReference type="PANTHER" id="PTHR35936:SF17">
    <property type="entry name" value="ARGININE-BINDING EXTRACELLULAR PROTEIN ARTP"/>
    <property type="match status" value="1"/>
</dbReference>
<gene>
    <name evidence="3" type="ORF">F3K02_04675</name>
</gene>
<evidence type="ECO:0000259" key="2">
    <source>
        <dbReference type="SMART" id="SM00062"/>
    </source>
</evidence>